<evidence type="ECO:0000313" key="6">
    <source>
        <dbReference type="Proteomes" id="UP000326396"/>
    </source>
</evidence>
<dbReference type="EMBL" id="SZYD01002365">
    <property type="protein sequence ID" value="KAC9631542.1"/>
    <property type="molecule type" value="Genomic_DNA"/>
</dbReference>
<dbReference type="InterPro" id="IPR001878">
    <property type="entry name" value="Znf_CCHC"/>
</dbReference>
<dbReference type="PROSITE" id="PS50158">
    <property type="entry name" value="ZF_CCHC"/>
    <property type="match status" value="1"/>
</dbReference>
<dbReference type="Pfam" id="PF00665">
    <property type="entry name" value="rve"/>
    <property type="match status" value="1"/>
</dbReference>
<comment type="caution">
    <text evidence="5">The sequence shown here is derived from an EMBL/GenBank/DDBJ whole genome shotgun (WGS) entry which is preliminary data.</text>
</comment>
<dbReference type="Pfam" id="PF25597">
    <property type="entry name" value="SH3_retrovirus"/>
    <property type="match status" value="1"/>
</dbReference>
<dbReference type="PANTHER" id="PTHR42648:SF25">
    <property type="entry name" value="RNA-DIRECTED DNA POLYMERASE"/>
    <property type="match status" value="1"/>
</dbReference>
<dbReference type="GO" id="GO:0008270">
    <property type="term" value="F:zinc ion binding"/>
    <property type="evidence" value="ECO:0007669"/>
    <property type="project" value="UniProtKB-KW"/>
</dbReference>
<evidence type="ECO:0008006" key="7">
    <source>
        <dbReference type="Google" id="ProtNLM"/>
    </source>
</evidence>
<dbReference type="GO" id="GO:0008233">
    <property type="term" value="F:peptidase activity"/>
    <property type="evidence" value="ECO:0007669"/>
    <property type="project" value="UniProtKB-KW"/>
</dbReference>
<keyword evidence="1" id="KW-0378">Hydrolase</keyword>
<protein>
    <recommendedName>
        <fullName evidence="7">Integrase catalytic domain-containing protein</fullName>
    </recommendedName>
</protein>
<dbReference type="InterPro" id="IPR057670">
    <property type="entry name" value="SH3_retrovirus"/>
</dbReference>
<dbReference type="PANTHER" id="PTHR42648">
    <property type="entry name" value="TRANSPOSASE, PUTATIVE-RELATED"/>
    <property type="match status" value="1"/>
</dbReference>
<keyword evidence="6" id="KW-1185">Reference proteome</keyword>
<keyword evidence="2" id="KW-0863">Zinc-finger</keyword>
<dbReference type="SUPFAM" id="SSF57756">
    <property type="entry name" value="Retrovirus zinc finger-like domains"/>
    <property type="match status" value="1"/>
</dbReference>
<dbReference type="InterPro" id="IPR025724">
    <property type="entry name" value="GAG-pre-integrase_dom"/>
</dbReference>
<dbReference type="GO" id="GO:0015074">
    <property type="term" value="P:DNA integration"/>
    <property type="evidence" value="ECO:0007669"/>
    <property type="project" value="InterPro"/>
</dbReference>
<evidence type="ECO:0000313" key="5">
    <source>
        <dbReference type="EMBL" id="KAC9631542.1"/>
    </source>
</evidence>
<dbReference type="Gene3D" id="3.30.420.10">
    <property type="entry name" value="Ribonuclease H-like superfamily/Ribonuclease H"/>
    <property type="match status" value="1"/>
</dbReference>
<dbReference type="InterPro" id="IPR001584">
    <property type="entry name" value="Integrase_cat-core"/>
</dbReference>
<keyword evidence="2" id="KW-0479">Metal-binding</keyword>
<dbReference type="Pfam" id="PF13976">
    <property type="entry name" value="gag_pre-integrs"/>
    <property type="match status" value="1"/>
</dbReference>
<feature type="domain" description="CCHC-type" evidence="3">
    <location>
        <begin position="2"/>
        <end position="17"/>
    </location>
</feature>
<dbReference type="PROSITE" id="PS50994">
    <property type="entry name" value="INTEGRASE"/>
    <property type="match status" value="1"/>
</dbReference>
<name>A0A5N6L945_9ASTR</name>
<dbReference type="Pfam" id="PF22936">
    <property type="entry name" value="Pol_BBD"/>
    <property type="match status" value="1"/>
</dbReference>
<organism evidence="5 6">
    <name type="scientific">Mikania micrantha</name>
    <name type="common">bitter vine</name>
    <dbReference type="NCBI Taxonomy" id="192012"/>
    <lineage>
        <taxon>Eukaryota</taxon>
        <taxon>Viridiplantae</taxon>
        <taxon>Streptophyta</taxon>
        <taxon>Embryophyta</taxon>
        <taxon>Tracheophyta</taxon>
        <taxon>Spermatophyta</taxon>
        <taxon>Magnoliopsida</taxon>
        <taxon>eudicotyledons</taxon>
        <taxon>Gunneridae</taxon>
        <taxon>Pentapetalae</taxon>
        <taxon>asterids</taxon>
        <taxon>campanulids</taxon>
        <taxon>Asterales</taxon>
        <taxon>Asteraceae</taxon>
        <taxon>Asteroideae</taxon>
        <taxon>Heliantheae alliance</taxon>
        <taxon>Eupatorieae</taxon>
        <taxon>Mikania</taxon>
    </lineage>
</organism>
<sequence length="482" mass="55280">MCYRCDKLGHFASVCPNRKQAIHQANLNETEDLDPALFMAEALLTTEPASAPLFLNEEKIIPSNYDRDVCEEEAWYLDNGASNHMTGNKNYFYELDRRVRGKVKFGDNSCVGIEGKGSILFKSKTGEHRLLTDVYYLPSLRSNIISLGQATESGCKIVMKNDVLLIFDRTEKLLMKVLRSRNRLYKINLKIDSPVCLMSKLDEPAWLWHARMGHLNFESLSQLSSKDMVRNLPKITHVTNVCDACQVGKQTRLPFPSHASFRATKPLELVHADICGPLTPETWSSNKYMFVMIDDFSRYMWCSLLNSKDQTFSKFKRSKGLIEAETGQKMGTLRTDRGGEFTSREFNQWCEDQSIRRHLTAPYTPQQNGVVERRNRTLVGMIRCMMTATKVPLKFWGEAAMHAVYVMNRSPTKALVHQTPYEALFGRKPRVDHLRVFGCIGYVKLPAVNQKKLDDRGKEMVHFGVERGSKAYRMYDPVGERW</sequence>
<dbReference type="SUPFAM" id="SSF53098">
    <property type="entry name" value="Ribonuclease H-like"/>
    <property type="match status" value="1"/>
</dbReference>
<accession>A0A5N6L945</accession>
<dbReference type="SMART" id="SM00343">
    <property type="entry name" value="ZnF_C2HC"/>
    <property type="match status" value="1"/>
</dbReference>
<dbReference type="GO" id="GO:0006508">
    <property type="term" value="P:proteolysis"/>
    <property type="evidence" value="ECO:0007669"/>
    <property type="project" value="UniProtKB-KW"/>
</dbReference>
<dbReference type="Proteomes" id="UP000326396">
    <property type="component" value="Unassembled WGS sequence"/>
</dbReference>
<evidence type="ECO:0000259" key="4">
    <source>
        <dbReference type="PROSITE" id="PS50994"/>
    </source>
</evidence>
<feature type="domain" description="Integrase catalytic" evidence="4">
    <location>
        <begin position="262"/>
        <end position="428"/>
    </location>
</feature>
<dbReference type="InterPro" id="IPR039537">
    <property type="entry name" value="Retrotran_Ty1/copia-like"/>
</dbReference>
<dbReference type="InterPro" id="IPR054722">
    <property type="entry name" value="PolX-like_BBD"/>
</dbReference>
<dbReference type="InterPro" id="IPR036875">
    <property type="entry name" value="Znf_CCHC_sf"/>
</dbReference>
<dbReference type="AlphaFoldDB" id="A0A5N6L945"/>
<dbReference type="OrthoDB" id="6776856at2759"/>
<dbReference type="InterPro" id="IPR036397">
    <property type="entry name" value="RNaseH_sf"/>
</dbReference>
<keyword evidence="2" id="KW-0862">Zinc</keyword>
<dbReference type="InterPro" id="IPR012337">
    <property type="entry name" value="RNaseH-like_sf"/>
</dbReference>
<evidence type="ECO:0000256" key="2">
    <source>
        <dbReference type="PROSITE-ProRule" id="PRU00047"/>
    </source>
</evidence>
<keyword evidence="1" id="KW-0645">Protease</keyword>
<evidence type="ECO:0000259" key="3">
    <source>
        <dbReference type="PROSITE" id="PS50158"/>
    </source>
</evidence>
<proteinExistence type="predicted"/>
<evidence type="ECO:0000256" key="1">
    <source>
        <dbReference type="ARBA" id="ARBA00022670"/>
    </source>
</evidence>
<gene>
    <name evidence="5" type="ORF">E3N88_45510</name>
</gene>
<dbReference type="GO" id="GO:0003676">
    <property type="term" value="F:nucleic acid binding"/>
    <property type="evidence" value="ECO:0007669"/>
    <property type="project" value="InterPro"/>
</dbReference>
<reference evidence="5 6" key="1">
    <citation type="submission" date="2019-05" db="EMBL/GenBank/DDBJ databases">
        <title>Mikania micrantha, genome provides insights into the molecular mechanism of rapid growth.</title>
        <authorList>
            <person name="Liu B."/>
        </authorList>
    </citation>
    <scope>NUCLEOTIDE SEQUENCE [LARGE SCALE GENOMIC DNA]</scope>
    <source>
        <strain evidence="5">NLD-2019</strain>
        <tissue evidence="5">Leaf</tissue>
    </source>
</reference>